<sequence length="455" mass="51291">MPCIVESTFEEEKSEERSNAKAHVEGSKNAVQPKLVATPNIEEEFAPEEFCKFFQGIFDIFKSDACFHGIRPHNKIELRWTIPFYSCGDIWFDTGQDFRADSDVFLSTESEELKRYEGLTSLITHTMLAGEDAMILECFPYLFEQPSLPLVLVNFRDLTMTKKLKNGLHTWHVSVSKPFVGQNREVFDTITRAKKLKCSMKVRGLLMTLKQWLSKHNAYNATYQKFVLLFARLRDMYAHIHEKWTTHVELVMLASLVISDFANEAVICKDNIDSTSVGGQCGARMYVIQERPIISRVAGVIVSANVATEVALRLVRPGSETTYIPKPTQKVVKVYDYKIIESVLRYQLKQFVIAANKVILSVFNPAIVVDKNIKQEALASGVVNNLMEALIFSALKALRVVIFLIKEYPTSLSRALGHAANLDLSKESTSIVGAVFYLDSNSGTVTRIGRNTLLP</sequence>
<dbReference type="OrthoDB" id="1329212at2759"/>
<comment type="caution">
    <text evidence="2">The sequence shown here is derived from an EMBL/GenBank/DDBJ whole genome shotgun (WGS) entry which is preliminary data.</text>
</comment>
<evidence type="ECO:0000313" key="3">
    <source>
        <dbReference type="Proteomes" id="UP001152561"/>
    </source>
</evidence>
<evidence type="ECO:0000256" key="1">
    <source>
        <dbReference type="ARBA" id="ARBA00007319"/>
    </source>
</evidence>
<reference evidence="3" key="1">
    <citation type="journal article" date="2023" name="Proc. Natl. Acad. Sci. U.S.A.">
        <title>Genomic and structural basis for evolution of tropane alkaloid biosynthesis.</title>
        <authorList>
            <person name="Wanga Y.-J."/>
            <person name="Taina T."/>
            <person name="Yua J.-Y."/>
            <person name="Lia J."/>
            <person name="Xua B."/>
            <person name="Chenc J."/>
            <person name="D'Auriad J.C."/>
            <person name="Huanga J.-P."/>
            <person name="Huanga S.-X."/>
        </authorList>
    </citation>
    <scope>NUCLEOTIDE SEQUENCE [LARGE SCALE GENOMIC DNA]</scope>
    <source>
        <strain evidence="3">cv. KIB-2019</strain>
    </source>
</reference>
<organism evidence="2 3">
    <name type="scientific">Anisodus acutangulus</name>
    <dbReference type="NCBI Taxonomy" id="402998"/>
    <lineage>
        <taxon>Eukaryota</taxon>
        <taxon>Viridiplantae</taxon>
        <taxon>Streptophyta</taxon>
        <taxon>Embryophyta</taxon>
        <taxon>Tracheophyta</taxon>
        <taxon>Spermatophyta</taxon>
        <taxon>Magnoliopsida</taxon>
        <taxon>eudicotyledons</taxon>
        <taxon>Gunneridae</taxon>
        <taxon>Pentapetalae</taxon>
        <taxon>asterids</taxon>
        <taxon>lamiids</taxon>
        <taxon>Solanales</taxon>
        <taxon>Solanaceae</taxon>
        <taxon>Solanoideae</taxon>
        <taxon>Hyoscyameae</taxon>
        <taxon>Anisodus</taxon>
    </lineage>
</organism>
<proteinExistence type="inferred from homology"/>
<dbReference type="EMBL" id="JAJAGQ010000007">
    <property type="protein sequence ID" value="KAJ8557913.1"/>
    <property type="molecule type" value="Genomic_DNA"/>
</dbReference>
<dbReference type="PANTHER" id="PTHR10804">
    <property type="entry name" value="PROTEASE FAMILY M24 METHIONYL AMINOPEPTIDASE, AMINOPEPTIDASE P"/>
    <property type="match status" value="1"/>
</dbReference>
<dbReference type="InterPro" id="IPR036005">
    <property type="entry name" value="Creatinase/aminopeptidase-like"/>
</dbReference>
<dbReference type="PANTHER" id="PTHR10804:SF11">
    <property type="entry name" value="PROLIFERATION-ASSOCIATED PROTEIN 2G4"/>
    <property type="match status" value="1"/>
</dbReference>
<dbReference type="Gene3D" id="3.90.230.10">
    <property type="entry name" value="Creatinase/methionine aminopeptidase superfamily"/>
    <property type="match status" value="1"/>
</dbReference>
<dbReference type="Proteomes" id="UP001152561">
    <property type="component" value="Unassembled WGS sequence"/>
</dbReference>
<dbReference type="InterPro" id="IPR047113">
    <property type="entry name" value="PA2G4/ARX1"/>
</dbReference>
<evidence type="ECO:0000313" key="2">
    <source>
        <dbReference type="EMBL" id="KAJ8557913.1"/>
    </source>
</evidence>
<dbReference type="AlphaFoldDB" id="A0A9Q1MH92"/>
<protein>
    <submittedName>
        <fullName evidence="2">Uncharacterized protein</fullName>
    </submittedName>
</protein>
<name>A0A9Q1MH92_9SOLA</name>
<keyword evidence="3" id="KW-1185">Reference proteome</keyword>
<accession>A0A9Q1MH92</accession>
<gene>
    <name evidence="2" type="ORF">K7X08_004679</name>
</gene>
<comment type="similarity">
    <text evidence="1">Belongs to the peptidase M24 family.</text>
</comment>